<dbReference type="Pfam" id="PF00550">
    <property type="entry name" value="PP-binding"/>
    <property type="match status" value="1"/>
</dbReference>
<dbReference type="Pfam" id="PF00698">
    <property type="entry name" value="Acyl_transf_1"/>
    <property type="match status" value="1"/>
</dbReference>
<dbReference type="InterPro" id="IPR016035">
    <property type="entry name" value="Acyl_Trfase/lysoPLipase"/>
</dbReference>
<protein>
    <recommendedName>
        <fullName evidence="3">Carrier domain-containing protein</fullName>
    </recommendedName>
</protein>
<dbReference type="PROSITE" id="PS50075">
    <property type="entry name" value="CARRIER"/>
    <property type="match status" value="1"/>
</dbReference>
<accession>A0A2N8ZIW2</accession>
<proteinExistence type="predicted"/>
<dbReference type="SUPFAM" id="SSF47336">
    <property type="entry name" value="ACP-like"/>
    <property type="match status" value="1"/>
</dbReference>
<dbReference type="Gene3D" id="3.40.366.10">
    <property type="entry name" value="Malonyl-Coenzyme A Acyl Carrier Protein, domain 2"/>
    <property type="match status" value="1"/>
</dbReference>
<dbReference type="SUPFAM" id="SSF55048">
    <property type="entry name" value="Probable ACP-binding domain of malonyl-CoA ACP transacylase"/>
    <property type="match status" value="1"/>
</dbReference>
<keyword evidence="2" id="KW-0597">Phosphoprotein</keyword>
<evidence type="ECO:0000259" key="3">
    <source>
        <dbReference type="PROSITE" id="PS50075"/>
    </source>
</evidence>
<dbReference type="PANTHER" id="PTHR43775">
    <property type="entry name" value="FATTY ACID SYNTHASE"/>
    <property type="match status" value="1"/>
</dbReference>
<dbReference type="InterPro" id="IPR016036">
    <property type="entry name" value="Malonyl_transacylase_ACP-bd"/>
</dbReference>
<evidence type="ECO:0000256" key="2">
    <source>
        <dbReference type="ARBA" id="ARBA00022553"/>
    </source>
</evidence>
<dbReference type="InterPro" id="IPR009081">
    <property type="entry name" value="PP-bd_ACP"/>
</dbReference>
<dbReference type="RefSeq" id="WP_102524224.1">
    <property type="nucleotide sequence ID" value="NZ_LT960612.1"/>
</dbReference>
<dbReference type="KEGG" id="vta:B0232"/>
<dbReference type="InterPro" id="IPR050091">
    <property type="entry name" value="PKS_NRPS_Biosynth_Enz"/>
</dbReference>
<dbReference type="EMBL" id="LT960612">
    <property type="protein sequence ID" value="SON51843.1"/>
    <property type="molecule type" value="Genomic_DNA"/>
</dbReference>
<evidence type="ECO:0000256" key="1">
    <source>
        <dbReference type="ARBA" id="ARBA00022450"/>
    </source>
</evidence>
<reference evidence="4 5" key="1">
    <citation type="submission" date="2017-10" db="EMBL/GenBank/DDBJ databases">
        <authorList>
            <person name="Banno H."/>
            <person name="Chua N.-H."/>
        </authorList>
    </citation>
    <scope>NUCLEOTIDE SEQUENCE [LARGE SCALE GENOMIC DNA]</scope>
    <source>
        <strain evidence="4">Vibrio tapetis CECT4600</strain>
    </source>
</reference>
<evidence type="ECO:0000313" key="4">
    <source>
        <dbReference type="EMBL" id="SON51843.1"/>
    </source>
</evidence>
<feature type="domain" description="Carrier" evidence="3">
    <location>
        <begin position="454"/>
        <end position="527"/>
    </location>
</feature>
<dbReference type="AlphaFoldDB" id="A0A2N8ZIW2"/>
<evidence type="ECO:0000313" key="5">
    <source>
        <dbReference type="Proteomes" id="UP000235828"/>
    </source>
</evidence>
<dbReference type="GO" id="GO:0004312">
    <property type="term" value="F:fatty acid synthase activity"/>
    <property type="evidence" value="ECO:0007669"/>
    <property type="project" value="TreeGrafter"/>
</dbReference>
<dbReference type="OrthoDB" id="9808564at2"/>
<dbReference type="InterPro" id="IPR001227">
    <property type="entry name" value="Ac_transferase_dom_sf"/>
</dbReference>
<gene>
    <name evidence="4" type="ORF">VTAP4600_B0232</name>
</gene>
<dbReference type="SUPFAM" id="SSF52151">
    <property type="entry name" value="FabD/lysophospholipase-like"/>
    <property type="match status" value="1"/>
</dbReference>
<dbReference type="SMART" id="SM00827">
    <property type="entry name" value="PKS_AT"/>
    <property type="match status" value="1"/>
</dbReference>
<dbReference type="Gene3D" id="1.10.1200.10">
    <property type="entry name" value="ACP-like"/>
    <property type="match status" value="1"/>
</dbReference>
<keyword evidence="1" id="KW-0596">Phosphopantetheine</keyword>
<sequence>MFSQQHHVLQWSTPSYAQSVETVRLFEQSKSVRAHSLGDIEWTLRHTRKAFSHRCSCVIEPNQVLADALEQPIVSQRQCDQLVYVFTGQGSQFSGMAAGIYHSYPVARAMIDQGCAYIERSYGVQLLPLLTEASNDLDEALQNTALVQPALFILAMSYLELLKSTKLSPDTLVGHSLGEFVAACYAGVWNYETALDLVFLRGSLMARAEKGAMIACHLAENQLHEVLGEDWKQKVDLAAINSETQLVLSVQNGELAWLLKVLNDNSVRHTQLNTSQAYHSRAMEPILQEFSAVVEQSCPNFPRHTWYSNVTGIEVDLQQVTTAQYWSDHLRNTVKFGDAVTNIHREYPNALYLEIGAKPQLSPLISEVTSTVTNTANKPNHSGVGQWLTTLATLWVHGFNIDWQDWCSDEGRRVPLPSIALAPQRYWAEIELTVKALSDSKATQSGEVEEIAKRSDPVSMKSIWSNILGINASELSDDDHFFALGGSSVDLLDLVRQVSLHGGQLSVSEAYQCLNLKTMEDKVNGGYRQRPQHLDKQSETIEPFELSTLSLEEKTVIIKQWKTRGESCGNLE</sequence>
<dbReference type="PROSITE" id="PS00012">
    <property type="entry name" value="PHOSPHOPANTETHEINE"/>
    <property type="match status" value="1"/>
</dbReference>
<dbReference type="Gene3D" id="3.30.70.3290">
    <property type="match status" value="1"/>
</dbReference>
<dbReference type="PANTHER" id="PTHR43775:SF37">
    <property type="entry name" value="SI:DKEY-61P9.11"/>
    <property type="match status" value="1"/>
</dbReference>
<dbReference type="Proteomes" id="UP000235828">
    <property type="component" value="Chromosome B"/>
</dbReference>
<name>A0A2N8ZIW2_9VIBR</name>
<dbReference type="InterPro" id="IPR006162">
    <property type="entry name" value="Ppantetheine_attach_site"/>
</dbReference>
<dbReference type="InterPro" id="IPR014043">
    <property type="entry name" value="Acyl_transferase_dom"/>
</dbReference>
<dbReference type="GO" id="GO:0006633">
    <property type="term" value="P:fatty acid biosynthetic process"/>
    <property type="evidence" value="ECO:0007669"/>
    <property type="project" value="TreeGrafter"/>
</dbReference>
<keyword evidence="5" id="KW-1185">Reference proteome</keyword>
<dbReference type="InterPro" id="IPR036736">
    <property type="entry name" value="ACP-like_sf"/>
</dbReference>
<organism evidence="4 5">
    <name type="scientific">Vibrio tapetis subsp. tapetis</name>
    <dbReference type="NCBI Taxonomy" id="1671868"/>
    <lineage>
        <taxon>Bacteria</taxon>
        <taxon>Pseudomonadati</taxon>
        <taxon>Pseudomonadota</taxon>
        <taxon>Gammaproteobacteria</taxon>
        <taxon>Vibrionales</taxon>
        <taxon>Vibrionaceae</taxon>
        <taxon>Vibrio</taxon>
    </lineage>
</organism>